<protein>
    <submittedName>
        <fullName evidence="1">Uncharacterized protein</fullName>
    </submittedName>
</protein>
<dbReference type="Proteomes" id="UP000001064">
    <property type="component" value="Unassembled WGS sequence"/>
</dbReference>
<evidence type="ECO:0000313" key="1">
    <source>
        <dbReference type="EMBL" id="EGC28608.1"/>
    </source>
</evidence>
<reference evidence="2" key="1">
    <citation type="journal article" date="2011" name="Genome Biol.">
        <title>Comparative genomics of the social amoebae Dictyostelium discoideum and Dictyostelium purpureum.</title>
        <authorList>
            <consortium name="US DOE Joint Genome Institute (JGI-PGF)"/>
            <person name="Sucgang R."/>
            <person name="Kuo A."/>
            <person name="Tian X."/>
            <person name="Salerno W."/>
            <person name="Parikh A."/>
            <person name="Feasley C.L."/>
            <person name="Dalin E."/>
            <person name="Tu H."/>
            <person name="Huang E."/>
            <person name="Barry K."/>
            <person name="Lindquist E."/>
            <person name="Shapiro H."/>
            <person name="Bruce D."/>
            <person name="Schmutz J."/>
            <person name="Salamov A."/>
            <person name="Fey P."/>
            <person name="Gaudet P."/>
            <person name="Anjard C."/>
            <person name="Babu M.M."/>
            <person name="Basu S."/>
            <person name="Bushmanova Y."/>
            <person name="van der Wel H."/>
            <person name="Katoh-Kurasawa M."/>
            <person name="Dinh C."/>
            <person name="Coutinho P.M."/>
            <person name="Saito T."/>
            <person name="Elias M."/>
            <person name="Schaap P."/>
            <person name="Kay R.R."/>
            <person name="Henrissat B."/>
            <person name="Eichinger L."/>
            <person name="Rivero F."/>
            <person name="Putnam N.H."/>
            <person name="West C.M."/>
            <person name="Loomis W.F."/>
            <person name="Chisholm R.L."/>
            <person name="Shaulsky G."/>
            <person name="Strassmann J.E."/>
            <person name="Queller D.C."/>
            <person name="Kuspa A."/>
            <person name="Grigoriev I.V."/>
        </authorList>
    </citation>
    <scope>NUCLEOTIDE SEQUENCE [LARGE SCALE GENOMIC DNA]</scope>
    <source>
        <strain evidence="2">QSDP1</strain>
    </source>
</reference>
<name>F1A5C1_DICPU</name>
<dbReference type="AlphaFoldDB" id="F1A5C1"/>
<evidence type="ECO:0000313" key="2">
    <source>
        <dbReference type="Proteomes" id="UP000001064"/>
    </source>
</evidence>
<sequence>MVGSCIEKLYKIITNCKLYRHYQVEGAVSVFRDFAISLHDNKTNIKIHDVEIVDMVWCSTLDLFEEIPIRTNRSLQKNSYSRISSSEINLGN</sequence>
<dbReference type="VEuPathDB" id="AmoebaDB:DICPUDRAFT_159943"/>
<accession>F1A5C1</accession>
<keyword evidence="2" id="KW-1185">Reference proteome</keyword>
<dbReference type="GeneID" id="10510594"/>
<dbReference type="KEGG" id="dpp:DICPUDRAFT_159943"/>
<dbReference type="RefSeq" id="XP_003294866.1">
    <property type="nucleotide sequence ID" value="XM_003294818.1"/>
</dbReference>
<organism evidence="1 2">
    <name type="scientific">Dictyostelium purpureum</name>
    <name type="common">Slime mold</name>
    <dbReference type="NCBI Taxonomy" id="5786"/>
    <lineage>
        <taxon>Eukaryota</taxon>
        <taxon>Amoebozoa</taxon>
        <taxon>Evosea</taxon>
        <taxon>Eumycetozoa</taxon>
        <taxon>Dictyostelia</taxon>
        <taxon>Dictyosteliales</taxon>
        <taxon>Dictyosteliaceae</taxon>
        <taxon>Dictyostelium</taxon>
    </lineage>
</organism>
<dbReference type="EMBL" id="GL871586">
    <property type="protein sequence ID" value="EGC28608.1"/>
    <property type="molecule type" value="Genomic_DNA"/>
</dbReference>
<proteinExistence type="predicted"/>
<dbReference type="InParanoid" id="F1A5C1"/>
<gene>
    <name evidence="1" type="ORF">DICPUDRAFT_159943</name>
</gene>